<dbReference type="Proteomes" id="UP000054324">
    <property type="component" value="Unassembled WGS sequence"/>
</dbReference>
<dbReference type="RefSeq" id="XP_009174998.1">
    <property type="nucleotide sequence ID" value="XM_009176734.1"/>
</dbReference>
<evidence type="ECO:0000313" key="1">
    <source>
        <dbReference type="EMBL" id="KER21251.1"/>
    </source>
</evidence>
<keyword evidence="2" id="KW-1185">Reference proteome</keyword>
<reference evidence="1 2" key="1">
    <citation type="submission" date="2013-11" db="EMBL/GenBank/DDBJ databases">
        <title>Opisthorchis viverrini - life in the bile duct.</title>
        <authorList>
            <person name="Young N.D."/>
            <person name="Nagarajan N."/>
            <person name="Lin S.J."/>
            <person name="Korhonen P.K."/>
            <person name="Jex A.R."/>
            <person name="Hall R.S."/>
            <person name="Safavi-Hemami H."/>
            <person name="Kaewkong W."/>
            <person name="Bertrand D."/>
            <person name="Gao S."/>
            <person name="Seet Q."/>
            <person name="Wongkham S."/>
            <person name="Teh B.T."/>
            <person name="Wongkham C."/>
            <person name="Intapan P.M."/>
            <person name="Maleewong W."/>
            <person name="Yang X."/>
            <person name="Hu M."/>
            <person name="Wang Z."/>
            <person name="Hofmann A."/>
            <person name="Sternberg P.W."/>
            <person name="Tan P."/>
            <person name="Wang J."/>
            <person name="Gasser R.B."/>
        </authorList>
    </citation>
    <scope>NUCLEOTIDE SEQUENCE [LARGE SCALE GENOMIC DNA]</scope>
</reference>
<name>A0A074Z2H0_OPIVI</name>
<proteinExistence type="predicted"/>
<dbReference type="KEGG" id="ovi:T265_10378"/>
<dbReference type="AlphaFoldDB" id="A0A074Z2H0"/>
<evidence type="ECO:0000313" key="2">
    <source>
        <dbReference type="Proteomes" id="UP000054324"/>
    </source>
</evidence>
<dbReference type="CTD" id="20324546"/>
<gene>
    <name evidence="1" type="ORF">T265_10378</name>
</gene>
<organism evidence="1 2">
    <name type="scientific">Opisthorchis viverrini</name>
    <name type="common">Southeast Asian liver fluke</name>
    <dbReference type="NCBI Taxonomy" id="6198"/>
    <lineage>
        <taxon>Eukaryota</taxon>
        <taxon>Metazoa</taxon>
        <taxon>Spiralia</taxon>
        <taxon>Lophotrochozoa</taxon>
        <taxon>Platyhelminthes</taxon>
        <taxon>Trematoda</taxon>
        <taxon>Digenea</taxon>
        <taxon>Opisthorchiida</taxon>
        <taxon>Opisthorchiata</taxon>
        <taxon>Opisthorchiidae</taxon>
        <taxon>Opisthorchis</taxon>
    </lineage>
</organism>
<dbReference type="GeneID" id="20324546"/>
<dbReference type="EMBL" id="KL596981">
    <property type="protein sequence ID" value="KER21251.1"/>
    <property type="molecule type" value="Genomic_DNA"/>
</dbReference>
<accession>A0A074Z2H0</accession>
<sequence>MFLPERSMTNTNSVFPPCFEENLEKSGKNCAIMQSMVVIPDFNEIPGSATAKERRYYDSDLRGVERLCHPLHMPSFYHACRTIVSKPLPDQHIKTAANAGHRDKELG</sequence>
<protein>
    <submittedName>
        <fullName evidence="1">Uncharacterized protein</fullName>
    </submittedName>
</protein>